<dbReference type="InterPro" id="IPR050491">
    <property type="entry name" value="AmpC-like"/>
</dbReference>
<keyword evidence="3" id="KW-1185">Reference proteome</keyword>
<organism evidence="2 3">
    <name type="scientific">Salinibacillus xinjiangensis</name>
    <dbReference type="NCBI Taxonomy" id="1229268"/>
    <lineage>
        <taxon>Bacteria</taxon>
        <taxon>Bacillati</taxon>
        <taxon>Bacillota</taxon>
        <taxon>Bacilli</taxon>
        <taxon>Bacillales</taxon>
        <taxon>Bacillaceae</taxon>
        <taxon>Salinibacillus</taxon>
    </lineage>
</organism>
<dbReference type="PANTHER" id="PTHR46825:SF9">
    <property type="entry name" value="BETA-LACTAMASE-RELATED DOMAIN-CONTAINING PROTEIN"/>
    <property type="match status" value="1"/>
</dbReference>
<dbReference type="GO" id="GO:0016787">
    <property type="term" value="F:hydrolase activity"/>
    <property type="evidence" value="ECO:0007669"/>
    <property type="project" value="UniProtKB-KW"/>
</dbReference>
<dbReference type="InterPro" id="IPR001466">
    <property type="entry name" value="Beta-lactam-related"/>
</dbReference>
<dbReference type="SUPFAM" id="SSF56601">
    <property type="entry name" value="beta-lactamase/transpeptidase-like"/>
    <property type="match status" value="1"/>
</dbReference>
<reference evidence="2 3" key="1">
    <citation type="submission" date="2019-11" db="EMBL/GenBank/DDBJ databases">
        <authorList>
            <person name="Li J."/>
        </authorList>
    </citation>
    <scope>NUCLEOTIDE SEQUENCE [LARGE SCALE GENOMIC DNA]</scope>
    <source>
        <strain evidence="2 3">J4</strain>
    </source>
</reference>
<dbReference type="AlphaFoldDB" id="A0A6G1XAU3"/>
<dbReference type="Gene3D" id="3.40.710.10">
    <property type="entry name" value="DD-peptidase/beta-lactamase superfamily"/>
    <property type="match status" value="1"/>
</dbReference>
<dbReference type="InterPro" id="IPR012338">
    <property type="entry name" value="Beta-lactam/transpept-like"/>
</dbReference>
<evidence type="ECO:0000313" key="2">
    <source>
        <dbReference type="EMBL" id="MRG88131.1"/>
    </source>
</evidence>
<dbReference type="Proteomes" id="UP000480185">
    <property type="component" value="Unassembled WGS sequence"/>
</dbReference>
<dbReference type="EMBL" id="WJNH01000016">
    <property type="protein sequence ID" value="MRG88131.1"/>
    <property type="molecule type" value="Genomic_DNA"/>
</dbReference>
<proteinExistence type="predicted"/>
<dbReference type="PANTHER" id="PTHR46825">
    <property type="entry name" value="D-ALANYL-D-ALANINE-CARBOXYPEPTIDASE/ENDOPEPTIDASE AMPH"/>
    <property type="match status" value="1"/>
</dbReference>
<dbReference type="RefSeq" id="WP_153730006.1">
    <property type="nucleotide sequence ID" value="NZ_WJNH01000016.1"/>
</dbReference>
<protein>
    <submittedName>
        <fullName evidence="2">Serine hydrolase</fullName>
    </submittedName>
</protein>
<accession>A0A6G1XAU3</accession>
<evidence type="ECO:0000259" key="1">
    <source>
        <dbReference type="Pfam" id="PF00144"/>
    </source>
</evidence>
<comment type="caution">
    <text evidence="2">The sequence shown here is derived from an EMBL/GenBank/DDBJ whole genome shotgun (WGS) entry which is preliminary data.</text>
</comment>
<dbReference type="Pfam" id="PF00144">
    <property type="entry name" value="Beta-lactamase"/>
    <property type="match status" value="1"/>
</dbReference>
<evidence type="ECO:0000313" key="3">
    <source>
        <dbReference type="Proteomes" id="UP000480185"/>
    </source>
</evidence>
<dbReference type="OrthoDB" id="9803467at2"/>
<gene>
    <name evidence="2" type="ORF">GH754_17890</name>
</gene>
<keyword evidence="2" id="KW-0378">Hydrolase</keyword>
<feature type="domain" description="Beta-lactamase-related" evidence="1">
    <location>
        <begin position="46"/>
        <end position="342"/>
    </location>
</feature>
<sequence length="358" mass="40724">MEGQVTIRKIEEHFRKKVQKDPTIHNAYLLVESEKNDLHVNMAEGTTGNTPVHAQQPYYIASVSKLFTSVLFAILVEKGMCSFDEYMTKYLEPNVYHNLHVYQGKDYTNGIQLKHLLNHTSGLQDFLEDKPTRGKSMVELVLNDPAHQWTPREVITWAKENMRPFFPPGQGFHYSDTGYHLLGLIIENITNQPLHEAYHQYIFQPLQMTNSYLHGSTPIEKSKYPVADLYIQNVNIVNHQSLSIVYAGGGIVSTNKDLLTFMKALVEEKIIGKNMIQKMKADCGKFFLGIDYGYGIMNIKTVPILMPAKYNAWGNAGSTGSFMFYHPGKEAYVIGSFNHFGYGQKGIRFLLQVVNKLS</sequence>
<name>A0A6G1XAU3_9BACI</name>